<protein>
    <submittedName>
        <fullName evidence="2">DUF4292 domain-containing protein</fullName>
    </submittedName>
</protein>
<name>A0A848M159_9BACT</name>
<evidence type="ECO:0000313" key="2">
    <source>
        <dbReference type="EMBL" id="NMO23472.1"/>
    </source>
</evidence>
<dbReference type="Proteomes" id="UP000518300">
    <property type="component" value="Unassembled WGS sequence"/>
</dbReference>
<dbReference type="InterPro" id="IPR025634">
    <property type="entry name" value="DUF4292"/>
</dbReference>
<feature type="compositionally biased region" description="Pro residues" evidence="1">
    <location>
        <begin position="264"/>
        <end position="282"/>
    </location>
</feature>
<proteinExistence type="predicted"/>
<sequence>MNRAAAAIFLAVLCSACPKNIEFGPEGQLTDAQVVYQRVKENQDNIVSLEGDAKLRVQSPQASGTISMFVAITRPALLHFETFDFFNRPLASLASDGKRFGLYQSETNTWYQGPASAENVSRFLPVVLPGEELVAIMLGQVPLIPPERMTLELDRDKGTYVLTLYRGPATQVLQVHTKYLRVLKSQVRGVPGYDLAFDDFLEKGSLIFPGRVELVAEQADTKLQVRYQQISLNGRPDLTLYEMAPPEGAKVVEVDERGRELPAGSPPPGPPVSASPPVVPGS</sequence>
<dbReference type="Gene3D" id="2.50.20.10">
    <property type="entry name" value="Lipoprotein localisation LolA/LolB/LppX"/>
    <property type="match status" value="1"/>
</dbReference>
<evidence type="ECO:0000256" key="1">
    <source>
        <dbReference type="SAM" id="MobiDB-lite"/>
    </source>
</evidence>
<dbReference type="AlphaFoldDB" id="A0A848M159"/>
<reference evidence="2 3" key="1">
    <citation type="submission" date="2020-04" db="EMBL/GenBank/DDBJ databases">
        <title>Draft genome of Pyxidicoccus fallax type strain.</title>
        <authorList>
            <person name="Whitworth D.E."/>
        </authorList>
    </citation>
    <scope>NUCLEOTIDE SEQUENCE [LARGE SCALE GENOMIC DNA]</scope>
    <source>
        <strain evidence="2 3">DSM 14698</strain>
    </source>
</reference>
<comment type="caution">
    <text evidence="2">The sequence shown here is derived from an EMBL/GenBank/DDBJ whole genome shotgun (WGS) entry which is preliminary data.</text>
</comment>
<evidence type="ECO:0000313" key="3">
    <source>
        <dbReference type="Proteomes" id="UP000518300"/>
    </source>
</evidence>
<accession>A0A848M159</accession>
<dbReference type="Pfam" id="PF14125">
    <property type="entry name" value="DUF4292"/>
    <property type="match status" value="1"/>
</dbReference>
<dbReference type="EMBL" id="JABBJJ010000625">
    <property type="protein sequence ID" value="NMO23472.1"/>
    <property type="molecule type" value="Genomic_DNA"/>
</dbReference>
<feature type="region of interest" description="Disordered" evidence="1">
    <location>
        <begin position="254"/>
        <end position="282"/>
    </location>
</feature>
<organism evidence="2 3">
    <name type="scientific">Pyxidicoccus fallax</name>
    <dbReference type="NCBI Taxonomy" id="394095"/>
    <lineage>
        <taxon>Bacteria</taxon>
        <taxon>Pseudomonadati</taxon>
        <taxon>Myxococcota</taxon>
        <taxon>Myxococcia</taxon>
        <taxon>Myxococcales</taxon>
        <taxon>Cystobacterineae</taxon>
        <taxon>Myxococcaceae</taxon>
        <taxon>Pyxidicoccus</taxon>
    </lineage>
</organism>
<dbReference type="RefSeq" id="WP_169352540.1">
    <property type="nucleotide sequence ID" value="NZ_JABBJJ010000625.1"/>
</dbReference>
<gene>
    <name evidence="2" type="ORF">HG543_52755</name>
</gene>
<keyword evidence="3" id="KW-1185">Reference proteome</keyword>